<dbReference type="Gene3D" id="2.120.10.30">
    <property type="entry name" value="TolB, C-terminal domain"/>
    <property type="match status" value="1"/>
</dbReference>
<dbReference type="PANTHER" id="PTHR19328">
    <property type="entry name" value="HEDGEHOG-INTERACTING PROTEIN"/>
    <property type="match status" value="1"/>
</dbReference>
<dbReference type="PANTHER" id="PTHR19328:SF75">
    <property type="entry name" value="ALDOSE SUGAR DEHYDROGENASE YLII"/>
    <property type="match status" value="1"/>
</dbReference>
<keyword evidence="4" id="KW-1185">Reference proteome</keyword>
<reference evidence="3 4" key="1">
    <citation type="submission" date="2019-09" db="EMBL/GenBank/DDBJ databases">
        <title>Nitrincola iocasae sp. nov., a bacterium isolated from the sediment collected at a cold seep field in South China Sea.</title>
        <authorList>
            <person name="Zhang H."/>
            <person name="Wang H."/>
            <person name="Li C."/>
        </authorList>
    </citation>
    <scope>NUCLEOTIDE SEQUENCE [LARGE SCALE GENOMIC DNA]</scope>
    <source>
        <strain evidence="3 4">KXZD1103</strain>
    </source>
</reference>
<feature type="region of interest" description="Disordered" evidence="1">
    <location>
        <begin position="220"/>
        <end position="240"/>
    </location>
</feature>
<dbReference type="EMBL" id="CP044222">
    <property type="protein sequence ID" value="QEW06382.1"/>
    <property type="molecule type" value="Genomic_DNA"/>
</dbReference>
<name>A0A5J6LDS0_9GAMM</name>
<dbReference type="Pfam" id="PF07995">
    <property type="entry name" value="GSDH"/>
    <property type="match status" value="1"/>
</dbReference>
<gene>
    <name evidence="3" type="ORF">F5I99_07610</name>
</gene>
<accession>A0A5J6LDS0</accession>
<dbReference type="AlphaFoldDB" id="A0A5J6LDS0"/>
<evidence type="ECO:0000313" key="3">
    <source>
        <dbReference type="EMBL" id="QEW06382.1"/>
    </source>
</evidence>
<dbReference type="RefSeq" id="WP_151054669.1">
    <property type="nucleotide sequence ID" value="NZ_CP044222.1"/>
</dbReference>
<protein>
    <submittedName>
        <fullName evidence="3">PQQ-dependent sugar dehydrogenase</fullName>
    </submittedName>
</protein>
<dbReference type="Proteomes" id="UP000325606">
    <property type="component" value="Chromosome"/>
</dbReference>
<dbReference type="InterPro" id="IPR011041">
    <property type="entry name" value="Quinoprot_gluc/sorb_DH_b-prop"/>
</dbReference>
<dbReference type="InterPro" id="IPR012938">
    <property type="entry name" value="Glc/Sorbosone_DH"/>
</dbReference>
<feature type="domain" description="Glucose/Sorbosone dehydrogenase" evidence="2">
    <location>
        <begin position="43"/>
        <end position="373"/>
    </location>
</feature>
<proteinExistence type="predicted"/>
<dbReference type="InterPro" id="IPR011042">
    <property type="entry name" value="6-blade_b-propeller_TolB-like"/>
</dbReference>
<organism evidence="3 4">
    <name type="scientific">Nitrincola iocasae</name>
    <dbReference type="NCBI Taxonomy" id="2614693"/>
    <lineage>
        <taxon>Bacteria</taxon>
        <taxon>Pseudomonadati</taxon>
        <taxon>Pseudomonadota</taxon>
        <taxon>Gammaproteobacteria</taxon>
        <taxon>Oceanospirillales</taxon>
        <taxon>Oceanospirillaceae</taxon>
        <taxon>Nitrincola</taxon>
    </lineage>
</organism>
<evidence type="ECO:0000313" key="4">
    <source>
        <dbReference type="Proteomes" id="UP000325606"/>
    </source>
</evidence>
<evidence type="ECO:0000256" key="1">
    <source>
        <dbReference type="SAM" id="MobiDB-lite"/>
    </source>
</evidence>
<dbReference type="SUPFAM" id="SSF50952">
    <property type="entry name" value="Soluble quinoprotein glucose dehydrogenase"/>
    <property type="match status" value="1"/>
</dbReference>
<sequence length="379" mass="42077">MRFSNFGPLSVLIGWLISVPVQADMQFQTQEYRLKLEVVAEGLSHPWSIAFLPSGGQLVTERDGRLRLIQQDQLHPDPIAGVPDVAATGQGGLLDVVLHPDYENNQLIYLSYADATAEGLTTRVMRARLQNHALHDAEVIFEALPRSSAGHHFGGRMVFDQAGFLYLSVGDRGERARAQQGDDHAGSIVRLHDDGSVPADNPFVENPAVRDELYTLGNRNPQGITVHPQTGEVWSSEHGPRGGDEINRIMAGMNYGWPEVTYGVNYIGTTITEHTELPGMVSPLLHWTPSIAPSGITFYTGDDFPAWQGQLFNGALKDRLISRVSVTYEQGEYQLQEEERFLQGFGQRIRDIRQSPDGVLWILTDETRGQVVRLRPASD</sequence>
<dbReference type="KEGG" id="nik:F5I99_07610"/>
<evidence type="ECO:0000259" key="2">
    <source>
        <dbReference type="Pfam" id="PF07995"/>
    </source>
</evidence>